<dbReference type="EMBL" id="MEIL01000019">
    <property type="protein sequence ID" value="PIT40692.1"/>
    <property type="molecule type" value="Genomic_DNA"/>
</dbReference>
<dbReference type="GO" id="GO:0005886">
    <property type="term" value="C:plasma membrane"/>
    <property type="evidence" value="ECO:0007669"/>
    <property type="project" value="TreeGrafter"/>
</dbReference>
<dbReference type="AlphaFoldDB" id="A0A2N9X8K4"/>
<sequence length="189" mass="21288">MNVEQLLSHYGYMAIFIGSILEGETILTLAGFFVHKGYLLFLPSILCAAGGGMLGDQLCFFLGRYYGTRLIQHFPKLDPMVRKTDRLLCKHSSLIIVGVRFMYGLRIAGPIAIGMSKVPFRRFILLNLLGAMIWATIIVSFGYVFGQSAQWLFTQFEQYTEIALVVALLIAAVVLAVYLYIKHRHSKQD</sequence>
<accession>A0A2N9X8K4</accession>
<feature type="transmembrane region" description="Helical" evidence="1">
    <location>
        <begin position="123"/>
        <end position="142"/>
    </location>
</feature>
<feature type="transmembrane region" description="Helical" evidence="1">
    <location>
        <begin position="40"/>
        <end position="63"/>
    </location>
</feature>
<dbReference type="Proteomes" id="UP000230202">
    <property type="component" value="Unassembled WGS sequence"/>
</dbReference>
<keyword evidence="1" id="KW-0472">Membrane</keyword>
<proteinExistence type="predicted"/>
<feature type="transmembrane region" description="Helical" evidence="1">
    <location>
        <begin position="12"/>
        <end position="34"/>
    </location>
</feature>
<dbReference type="Pfam" id="PF09335">
    <property type="entry name" value="VTT_dom"/>
    <property type="match status" value="1"/>
</dbReference>
<keyword evidence="1" id="KW-1133">Transmembrane helix</keyword>
<dbReference type="RefSeq" id="WP_100151779.1">
    <property type="nucleotide sequence ID" value="NZ_MEIL01000019.1"/>
</dbReference>
<evidence type="ECO:0000259" key="2">
    <source>
        <dbReference type="Pfam" id="PF09335"/>
    </source>
</evidence>
<keyword evidence="4" id="KW-1185">Reference proteome</keyword>
<feature type="domain" description="VTT" evidence="2">
    <location>
        <begin position="23"/>
        <end position="143"/>
    </location>
</feature>
<organism evidence="3 4">
    <name type="scientific">Snodgrassella alvi</name>
    <dbReference type="NCBI Taxonomy" id="1196083"/>
    <lineage>
        <taxon>Bacteria</taxon>
        <taxon>Pseudomonadati</taxon>
        <taxon>Pseudomonadota</taxon>
        <taxon>Betaproteobacteria</taxon>
        <taxon>Neisseriales</taxon>
        <taxon>Neisseriaceae</taxon>
        <taxon>Snodgrassella</taxon>
    </lineage>
</organism>
<dbReference type="PANTHER" id="PTHR42709">
    <property type="entry name" value="ALKALINE PHOSPHATASE LIKE PROTEIN"/>
    <property type="match status" value="1"/>
</dbReference>
<dbReference type="InterPro" id="IPR032816">
    <property type="entry name" value="VTT_dom"/>
</dbReference>
<dbReference type="PANTHER" id="PTHR42709:SF2">
    <property type="entry name" value="INNER MEMBRANE PROTEIN YOHD"/>
    <property type="match status" value="1"/>
</dbReference>
<evidence type="ECO:0000256" key="1">
    <source>
        <dbReference type="SAM" id="Phobius"/>
    </source>
</evidence>
<name>A0A2N9X8K4_9NEIS</name>
<feature type="transmembrane region" description="Helical" evidence="1">
    <location>
        <begin position="162"/>
        <end position="181"/>
    </location>
</feature>
<protein>
    <recommendedName>
        <fullName evidence="2">VTT domain-containing protein</fullName>
    </recommendedName>
</protein>
<dbReference type="InterPro" id="IPR051311">
    <property type="entry name" value="DedA_domain"/>
</dbReference>
<comment type="caution">
    <text evidence="3">The sequence shown here is derived from an EMBL/GenBank/DDBJ whole genome shotgun (WGS) entry which is preliminary data.</text>
</comment>
<gene>
    <name evidence="3" type="ORF">BHC54_03420</name>
</gene>
<keyword evidence="1" id="KW-0812">Transmembrane</keyword>
<evidence type="ECO:0000313" key="3">
    <source>
        <dbReference type="EMBL" id="PIT40692.1"/>
    </source>
</evidence>
<reference evidence="3" key="1">
    <citation type="journal article" date="2017" name="MBio">
        <title>Type VI secretion-mediated competition in the bee gut microbiome.</title>
        <authorList>
            <person name="Steele M.I."/>
            <person name="Kwong W.K."/>
            <person name="Powell J.E."/>
            <person name="Whiteley M."/>
            <person name="Moran N.A."/>
        </authorList>
    </citation>
    <scope>NUCLEOTIDE SEQUENCE [LARGE SCALE GENOMIC DNA]</scope>
    <source>
        <strain evidence="3">WkB273</strain>
    </source>
</reference>
<evidence type="ECO:0000313" key="4">
    <source>
        <dbReference type="Proteomes" id="UP000230202"/>
    </source>
</evidence>